<dbReference type="Proteomes" id="UP000479000">
    <property type="component" value="Unassembled WGS sequence"/>
</dbReference>
<organism evidence="1 2">
    <name type="scientific">Nesidiocoris tenuis</name>
    <dbReference type="NCBI Taxonomy" id="355587"/>
    <lineage>
        <taxon>Eukaryota</taxon>
        <taxon>Metazoa</taxon>
        <taxon>Ecdysozoa</taxon>
        <taxon>Arthropoda</taxon>
        <taxon>Hexapoda</taxon>
        <taxon>Insecta</taxon>
        <taxon>Pterygota</taxon>
        <taxon>Neoptera</taxon>
        <taxon>Paraneoptera</taxon>
        <taxon>Hemiptera</taxon>
        <taxon>Heteroptera</taxon>
        <taxon>Panheteroptera</taxon>
        <taxon>Cimicomorpha</taxon>
        <taxon>Miridae</taxon>
        <taxon>Dicyphina</taxon>
        <taxon>Nesidiocoris</taxon>
    </lineage>
</organism>
<reference evidence="1 2" key="1">
    <citation type="submission" date="2020-02" db="EMBL/GenBank/DDBJ databases">
        <authorList>
            <person name="Ferguson B K."/>
        </authorList>
    </citation>
    <scope>NUCLEOTIDE SEQUENCE [LARGE SCALE GENOMIC DNA]</scope>
</reference>
<name>A0A6H5GH29_9HEMI</name>
<dbReference type="AlphaFoldDB" id="A0A6H5GH29"/>
<proteinExistence type="predicted"/>
<keyword evidence="2" id="KW-1185">Reference proteome</keyword>
<sequence>MEDFDEPAAVNSFYRVCPKSSMSKNKYIGKVLYQDEQRVDCKQKSKICEVVVPNTHTRSNYLPDNVINYGCLHRALANLEHPSLR</sequence>
<feature type="non-terminal residue" evidence="1">
    <location>
        <position position="85"/>
    </location>
</feature>
<evidence type="ECO:0000313" key="2">
    <source>
        <dbReference type="Proteomes" id="UP000479000"/>
    </source>
</evidence>
<protein>
    <submittedName>
        <fullName evidence="1">Uncharacterized protein</fullName>
    </submittedName>
</protein>
<accession>A0A6H5GH29</accession>
<evidence type="ECO:0000313" key="1">
    <source>
        <dbReference type="EMBL" id="CAB0002198.1"/>
    </source>
</evidence>
<dbReference type="EMBL" id="CADCXU010011968">
    <property type="protein sequence ID" value="CAB0002198.1"/>
    <property type="molecule type" value="Genomic_DNA"/>
</dbReference>
<gene>
    <name evidence="1" type="ORF">NTEN_LOCUS7985</name>
</gene>